<dbReference type="Proteomes" id="UP000500873">
    <property type="component" value="Segment"/>
</dbReference>
<protein>
    <recommendedName>
        <fullName evidence="1">DUF6378 domain-containing protein</fullName>
    </recommendedName>
</protein>
<keyword evidence="3" id="KW-1185">Reference proteome</keyword>
<accession>A0A6G8R119</accession>
<evidence type="ECO:0000313" key="2">
    <source>
        <dbReference type="EMBL" id="QIN93889.1"/>
    </source>
</evidence>
<proteinExistence type="predicted"/>
<dbReference type="InterPro" id="IPR045958">
    <property type="entry name" value="DUF6378"/>
</dbReference>
<gene>
    <name evidence="2" type="primary">6</name>
    <name evidence="2" type="ORF">SEA_ARETE_6</name>
</gene>
<dbReference type="GeneID" id="55628233"/>
<reference evidence="2 3" key="1">
    <citation type="submission" date="2020-02" db="EMBL/GenBank/DDBJ databases">
        <authorList>
            <person name="Tolsma S."/>
            <person name="Caruso S.M."/>
            <person name="Garlena R.A."/>
            <person name="Russell D.A."/>
            <person name="Pope W.H."/>
            <person name="Jacobs-Se D."/>
            <person name="Hatfull G.F."/>
            <person name="Noordewier B."/>
        </authorList>
    </citation>
    <scope>NUCLEOTIDE SEQUENCE [LARGE SCALE GENOMIC DNA]</scope>
</reference>
<dbReference type="Pfam" id="PF19905">
    <property type="entry name" value="DUF6378"/>
    <property type="match status" value="1"/>
</dbReference>
<evidence type="ECO:0000259" key="1">
    <source>
        <dbReference type="Pfam" id="PF19905"/>
    </source>
</evidence>
<feature type="domain" description="DUF6378" evidence="1">
    <location>
        <begin position="16"/>
        <end position="84"/>
    </location>
</feature>
<dbReference type="EMBL" id="MT024863">
    <property type="protein sequence ID" value="QIN93889.1"/>
    <property type="molecule type" value="Genomic_DNA"/>
</dbReference>
<evidence type="ECO:0000313" key="3">
    <source>
        <dbReference type="Proteomes" id="UP000500873"/>
    </source>
</evidence>
<sequence>MTDAEKNKDTQGLLDGRESTYGNVVDNAARVANIWNGYLGTDIITPADMMMMMALYKAYRFKVTPEYSDNINDVLGYAEIVRQVQEQTGGLIHAETVKEFLEKKNAPKPPTFTDPVIEGYGDVVVSQQIASEAQAGFHQDYDLNRKVRMPRPQTLEEIIEEQDHRAAEEEIKEGRRPPHLRLRPENPEAVREVVNMESWLRNRCGKAIMDSDRRCRLHTGHSGICEP</sequence>
<dbReference type="RefSeq" id="YP_009857389.1">
    <property type="nucleotide sequence ID" value="NC_048860.1"/>
</dbReference>
<organism evidence="2 3">
    <name type="scientific">Microbacterium phage Arete</name>
    <dbReference type="NCBI Taxonomy" id="2713257"/>
    <lineage>
        <taxon>Viruses</taxon>
        <taxon>Duplodnaviria</taxon>
        <taxon>Heunggongvirae</taxon>
        <taxon>Uroviricota</taxon>
        <taxon>Caudoviricetes</taxon>
        <taxon>Burrovirus</taxon>
        <taxon>Burrovirus arete</taxon>
    </lineage>
</organism>
<dbReference type="KEGG" id="vg:55628233"/>
<name>A0A6G8R119_9CAUD</name>